<dbReference type="GO" id="GO:0005975">
    <property type="term" value="P:carbohydrate metabolic process"/>
    <property type="evidence" value="ECO:0007669"/>
    <property type="project" value="InterPro"/>
</dbReference>
<evidence type="ECO:0000256" key="13">
    <source>
        <dbReference type="PROSITE-ProRule" id="PRU00261"/>
    </source>
</evidence>
<evidence type="ECO:0000259" key="15">
    <source>
        <dbReference type="PROSITE" id="PS50941"/>
    </source>
</evidence>
<evidence type="ECO:0000256" key="4">
    <source>
        <dbReference type="ARBA" id="ARBA00022529"/>
    </source>
</evidence>
<dbReference type="Gene3D" id="3.30.60.10">
    <property type="entry name" value="Endochitinase-like"/>
    <property type="match status" value="1"/>
</dbReference>
<dbReference type="InterPro" id="IPR018371">
    <property type="entry name" value="Chitin-binding_1_CS"/>
</dbReference>
<evidence type="ECO:0000256" key="8">
    <source>
        <dbReference type="ARBA" id="ARBA00022821"/>
    </source>
</evidence>
<comment type="subcellular location">
    <subcellularLocation>
        <location evidence="2">Vacuole</location>
    </subcellularLocation>
</comment>
<keyword evidence="10 12" id="KW-1015">Disulfide bond</keyword>
<dbReference type="GO" id="GO:0005773">
    <property type="term" value="C:vacuole"/>
    <property type="evidence" value="ECO:0007669"/>
    <property type="project" value="UniProtKB-SubCell"/>
</dbReference>
<keyword evidence="4" id="KW-0929">Antimicrobial</keyword>
<dbReference type="FunFam" id="3.30.60.10:FF:000006">
    <property type="entry name" value="Agglutinin isolectin 1"/>
    <property type="match status" value="1"/>
</dbReference>
<dbReference type="OrthoDB" id="5985073at2759"/>
<evidence type="ECO:0000256" key="6">
    <source>
        <dbReference type="ARBA" id="ARBA00022577"/>
    </source>
</evidence>
<feature type="disulfide bond" evidence="12">
    <location>
        <begin position="246"/>
        <end position="278"/>
    </location>
</feature>
<accession>A0A9N7RKF2</accession>
<feature type="disulfide bond" evidence="12 13">
    <location>
        <begin position="41"/>
        <end position="55"/>
    </location>
</feature>
<evidence type="ECO:0000256" key="5">
    <source>
        <dbReference type="ARBA" id="ARBA00022554"/>
    </source>
</evidence>
<dbReference type="Pfam" id="PF00182">
    <property type="entry name" value="Glyco_hydro_19"/>
    <property type="match status" value="1"/>
</dbReference>
<dbReference type="GO" id="GO:0050832">
    <property type="term" value="P:defense response to fungus"/>
    <property type="evidence" value="ECO:0007669"/>
    <property type="project" value="UniProtKB-KW"/>
</dbReference>
<keyword evidence="9" id="KW-0624">Polysaccharide degradation</keyword>
<dbReference type="InterPro" id="IPR001002">
    <property type="entry name" value="Chitin-bd_1"/>
</dbReference>
<dbReference type="PROSITE" id="PS50941">
    <property type="entry name" value="CHIT_BIND_I_2"/>
    <property type="match status" value="1"/>
</dbReference>
<dbReference type="FunFam" id="3.30.20.10:FF:000001">
    <property type="entry name" value="Endochitinase (Chitinase)"/>
    <property type="match status" value="1"/>
</dbReference>
<keyword evidence="8" id="KW-0611">Plant defense</keyword>
<dbReference type="PIRSF" id="PIRSF001060">
    <property type="entry name" value="Endochitinase"/>
    <property type="match status" value="1"/>
</dbReference>
<protein>
    <submittedName>
        <fullName evidence="16">Homolog of carrot EP3-3 chitinase</fullName>
    </submittedName>
</protein>
<evidence type="ECO:0000256" key="10">
    <source>
        <dbReference type="ARBA" id="ARBA00023157"/>
    </source>
</evidence>
<evidence type="ECO:0000256" key="1">
    <source>
        <dbReference type="ARBA" id="ARBA00003102"/>
    </source>
</evidence>
<evidence type="ECO:0000256" key="9">
    <source>
        <dbReference type="ARBA" id="ARBA00023024"/>
    </source>
</evidence>
<keyword evidence="9" id="KW-0146">Chitin degradation</keyword>
<keyword evidence="5" id="KW-0926">Vacuole</keyword>
<keyword evidence="14" id="KW-0732">Signal</keyword>
<dbReference type="PROSITE" id="PS00026">
    <property type="entry name" value="CHIT_BIND_I_1"/>
    <property type="match status" value="1"/>
</dbReference>
<dbReference type="Pfam" id="PF00187">
    <property type="entry name" value="Chitin_bind_1"/>
    <property type="match status" value="1"/>
</dbReference>
<feature type="chain" id="PRO_5040396462" evidence="14">
    <location>
        <begin position="31"/>
        <end position="278"/>
    </location>
</feature>
<dbReference type="GO" id="GO:0008061">
    <property type="term" value="F:chitin binding"/>
    <property type="evidence" value="ECO:0007669"/>
    <property type="project" value="UniProtKB-UniRule"/>
</dbReference>
<evidence type="ECO:0000256" key="3">
    <source>
        <dbReference type="ARBA" id="ARBA00009373"/>
    </source>
</evidence>
<dbReference type="PANTHER" id="PTHR22595:SF193">
    <property type="entry name" value="ENDOCHITINASE EP3"/>
    <property type="match status" value="1"/>
</dbReference>
<keyword evidence="17" id="KW-1185">Reference proteome</keyword>
<keyword evidence="9" id="KW-0119">Carbohydrate metabolism</keyword>
<keyword evidence="7 13" id="KW-0147">Chitin-binding</keyword>
<evidence type="ECO:0000313" key="16">
    <source>
        <dbReference type="EMBL" id="CAA0833299.1"/>
    </source>
</evidence>
<feature type="disulfide bond" evidence="12">
    <location>
        <begin position="157"/>
        <end position="166"/>
    </location>
</feature>
<dbReference type="SUPFAM" id="SSF53955">
    <property type="entry name" value="Lysozyme-like"/>
    <property type="match status" value="1"/>
</dbReference>
<feature type="disulfide bond" evidence="12 13">
    <location>
        <begin position="36"/>
        <end position="48"/>
    </location>
</feature>
<evidence type="ECO:0000256" key="14">
    <source>
        <dbReference type="SAM" id="SignalP"/>
    </source>
</evidence>
<organism evidence="16 17">
    <name type="scientific">Striga hermonthica</name>
    <name type="common">Purple witchweed</name>
    <name type="synonym">Buchnera hermonthica</name>
    <dbReference type="NCBI Taxonomy" id="68872"/>
    <lineage>
        <taxon>Eukaryota</taxon>
        <taxon>Viridiplantae</taxon>
        <taxon>Streptophyta</taxon>
        <taxon>Embryophyta</taxon>
        <taxon>Tracheophyta</taxon>
        <taxon>Spermatophyta</taxon>
        <taxon>Magnoliopsida</taxon>
        <taxon>eudicotyledons</taxon>
        <taxon>Gunneridae</taxon>
        <taxon>Pentapetalae</taxon>
        <taxon>asterids</taxon>
        <taxon>lamiids</taxon>
        <taxon>Lamiales</taxon>
        <taxon>Orobanchaceae</taxon>
        <taxon>Buchnereae</taxon>
        <taxon>Striga</taxon>
    </lineage>
</organism>
<dbReference type="GO" id="GO:0016998">
    <property type="term" value="P:cell wall macromolecule catabolic process"/>
    <property type="evidence" value="ECO:0007669"/>
    <property type="project" value="InterPro"/>
</dbReference>
<dbReference type="Gene3D" id="3.30.20.10">
    <property type="entry name" value="Endochitinase, domain 2"/>
    <property type="match status" value="1"/>
</dbReference>
<dbReference type="InterPro" id="IPR016283">
    <property type="entry name" value="Glyco_hydro_19"/>
</dbReference>
<dbReference type="GO" id="GO:0004568">
    <property type="term" value="F:chitinase activity"/>
    <property type="evidence" value="ECO:0007669"/>
    <property type="project" value="InterPro"/>
</dbReference>
<evidence type="ECO:0000256" key="11">
    <source>
        <dbReference type="PIRSR" id="PIRSR001060-1"/>
    </source>
</evidence>
<evidence type="ECO:0000256" key="7">
    <source>
        <dbReference type="ARBA" id="ARBA00022669"/>
    </source>
</evidence>
<evidence type="ECO:0000256" key="12">
    <source>
        <dbReference type="PIRSR" id="PIRSR001060-2"/>
    </source>
</evidence>
<dbReference type="SUPFAM" id="SSF57016">
    <property type="entry name" value="Plant lectins/antimicrobial peptides"/>
    <property type="match status" value="1"/>
</dbReference>
<dbReference type="EMBL" id="CACSLK010027838">
    <property type="protein sequence ID" value="CAA0833299.1"/>
    <property type="molecule type" value="Genomic_DNA"/>
</dbReference>
<comment type="caution">
    <text evidence="13">Lacks conserved residue(s) required for the propagation of feature annotation.</text>
</comment>
<feature type="active site" description="Proton donor" evidence="11">
    <location>
        <position position="139"/>
    </location>
</feature>
<dbReference type="InterPro" id="IPR036861">
    <property type="entry name" value="Endochitinase-like_sf"/>
</dbReference>
<dbReference type="PRINTS" id="PR00451">
    <property type="entry name" value="CHITINBINDNG"/>
</dbReference>
<reference evidence="16" key="1">
    <citation type="submission" date="2019-12" db="EMBL/GenBank/DDBJ databases">
        <authorList>
            <person name="Scholes J."/>
        </authorList>
    </citation>
    <scope>NUCLEOTIDE SEQUENCE</scope>
</reference>
<feature type="signal peptide" evidence="14">
    <location>
        <begin position="1"/>
        <end position="30"/>
    </location>
</feature>
<gene>
    <name evidence="16" type="ORF">SHERM_28566</name>
</gene>
<comment type="caution">
    <text evidence="16">The sequence shown here is derived from an EMBL/GenBank/DDBJ whole genome shotgun (WGS) entry which is preliminary data.</text>
</comment>
<sequence length="278" mass="30330">MNFFTPKTSLLSIYSLLVVLLLANGKWASAANCSSCPPNMCCSRFGYCGTTDDYCGNGCQFGPCTVPRGNNGVNVTDIVTDAFFNKILKKSQPSCKGKGFYTRSAFLQALRDYPELGTQGPVEASKREVAAFFAHVTHETGYMCYIEEINGTSRDYCDKTSTQYPCTPGKGYYGRGPLQLSWNYNYGAAGDSINFKGLEDPDIVARDSVISFKTALWFWKLNCHDLITNGKGFGATINAINGKLECNGANPATVASRVKYYLNYCKQLGVDPGANLSC</sequence>
<dbReference type="GO" id="GO:0031640">
    <property type="term" value="P:killing of cells of another organism"/>
    <property type="evidence" value="ECO:0007669"/>
    <property type="project" value="UniProtKB-KW"/>
</dbReference>
<proteinExistence type="inferred from homology"/>
<feature type="disulfide bond" evidence="12">
    <location>
        <begin position="95"/>
        <end position="144"/>
    </location>
</feature>
<dbReference type="InterPro" id="IPR023346">
    <property type="entry name" value="Lysozyme-like_dom_sf"/>
</dbReference>
<dbReference type="Proteomes" id="UP001153555">
    <property type="component" value="Unassembled WGS sequence"/>
</dbReference>
<dbReference type="PANTHER" id="PTHR22595">
    <property type="entry name" value="CHITINASE-RELATED"/>
    <property type="match status" value="1"/>
</dbReference>
<dbReference type="AlphaFoldDB" id="A0A9N7RKF2"/>
<dbReference type="Gene3D" id="1.10.530.10">
    <property type="match status" value="1"/>
</dbReference>
<dbReference type="InterPro" id="IPR000726">
    <property type="entry name" value="Glyco_hydro_19_cat"/>
</dbReference>
<comment type="similarity">
    <text evidence="3">Belongs to the glycosyl hydrolase 19 family. Chitinase class I subfamily.</text>
</comment>
<comment type="function">
    <text evidence="1">Defense against chitin-containing fungal pathogens.</text>
</comment>
<dbReference type="GO" id="GO:0006032">
    <property type="term" value="P:chitin catabolic process"/>
    <property type="evidence" value="ECO:0007669"/>
    <property type="project" value="UniProtKB-KW"/>
</dbReference>
<keyword evidence="6" id="KW-0295">Fungicide</keyword>
<evidence type="ECO:0000256" key="2">
    <source>
        <dbReference type="ARBA" id="ARBA00004116"/>
    </source>
</evidence>
<evidence type="ECO:0000313" key="17">
    <source>
        <dbReference type="Proteomes" id="UP001153555"/>
    </source>
</evidence>
<dbReference type="CDD" id="cd00325">
    <property type="entry name" value="chitinase_GH19"/>
    <property type="match status" value="1"/>
</dbReference>
<name>A0A9N7RKF2_STRHE</name>
<dbReference type="CDD" id="cd00035">
    <property type="entry name" value="ChtBD1"/>
    <property type="match status" value="1"/>
</dbReference>
<feature type="domain" description="Chitin-binding type-1" evidence="15">
    <location>
        <begin position="30"/>
        <end position="66"/>
    </location>
</feature>
<dbReference type="SMART" id="SM00270">
    <property type="entry name" value="ChtBD1"/>
    <property type="match status" value="1"/>
</dbReference>